<dbReference type="InterPro" id="IPR056261">
    <property type="entry name" value="FKS1-like_dom2"/>
</dbReference>
<dbReference type="Pfam" id="PF14288">
    <property type="entry name" value="FKS1_dom1"/>
    <property type="match status" value="1"/>
</dbReference>
<dbReference type="Pfam" id="PF23605">
    <property type="entry name" value="FKS1_dom2"/>
    <property type="match status" value="2"/>
</dbReference>
<evidence type="ECO:0000313" key="5">
    <source>
        <dbReference type="Proteomes" id="UP000044841"/>
    </source>
</evidence>
<feature type="domain" description="1,3-beta-glucan synthase component FKS1-like" evidence="3">
    <location>
        <begin position="106"/>
        <end position="183"/>
    </location>
</feature>
<dbReference type="SMART" id="SM01205">
    <property type="entry name" value="FKS1_dom1"/>
    <property type="match status" value="1"/>
</dbReference>
<dbReference type="GO" id="GO:0006075">
    <property type="term" value="P:(1-&gt;3)-beta-D-glucan biosynthetic process"/>
    <property type="evidence" value="ECO:0007669"/>
    <property type="project" value="TreeGrafter"/>
</dbReference>
<keyword evidence="2" id="KW-0472">Membrane</keyword>
<evidence type="ECO:0000259" key="3">
    <source>
        <dbReference type="SMART" id="SM01205"/>
    </source>
</evidence>
<gene>
    <name evidence="4" type="ORF">RSOLAG22IIIB_11330</name>
</gene>
<feature type="compositionally biased region" description="Polar residues" evidence="1">
    <location>
        <begin position="10"/>
        <end position="36"/>
    </location>
</feature>
<feature type="transmembrane region" description="Helical" evidence="2">
    <location>
        <begin position="220"/>
        <end position="240"/>
    </location>
</feature>
<dbReference type="Proteomes" id="UP000044841">
    <property type="component" value="Unassembled WGS sequence"/>
</dbReference>
<feature type="transmembrane region" description="Helical" evidence="2">
    <location>
        <begin position="285"/>
        <end position="304"/>
    </location>
</feature>
<feature type="transmembrane region" description="Helical" evidence="2">
    <location>
        <begin position="252"/>
        <end position="273"/>
    </location>
</feature>
<feature type="compositionally biased region" description="Polar residues" evidence="1">
    <location>
        <begin position="58"/>
        <end position="72"/>
    </location>
</feature>
<dbReference type="EMBL" id="CYGV01001463">
    <property type="protein sequence ID" value="CUA74589.1"/>
    <property type="molecule type" value="Genomic_DNA"/>
</dbReference>
<feature type="region of interest" description="Disordered" evidence="1">
    <location>
        <begin position="1"/>
        <end position="83"/>
    </location>
</feature>
<feature type="compositionally biased region" description="Low complexity" evidence="1">
    <location>
        <begin position="74"/>
        <end position="83"/>
    </location>
</feature>
<dbReference type="AlphaFoldDB" id="A0A0K6G8B5"/>
<sequence>MTPMPRAETRTPSPSWNTRTRPSHTSHLMTRSSTDSGPHPRTCLPLPSTTMRPVILMSPTQPGVQTDRSTAHLSPGKSKISSSTSHKSLAFNATRCATRLVSITPFLPARLVGLAQEPRTGADHPAMRITLEALTPIIVNGYKVQDGKFVRREKDHEDIIGYDDVNQLFWYPEGIARIMLNDRTRLVDLPPAQRFMKFDKVDWSRAFFKSYNEKRTSLQLLVHFNRIWILHVSLFGIIPPTTRPSYIAGPRVGAVSTVIMIFATLAEFTFIPTTWNNTSHLSRRLIVLLIVLGLTTGPSFYVFIANDGSDGSSPALIISIVQFLIAVIATLLFSIVPSGRMFGDRVVARVPRWPNFYCLIPDHDP</sequence>
<evidence type="ECO:0000256" key="1">
    <source>
        <dbReference type="SAM" id="MobiDB-lite"/>
    </source>
</evidence>
<keyword evidence="2" id="KW-0812">Transmembrane</keyword>
<reference evidence="4 5" key="1">
    <citation type="submission" date="2015-07" db="EMBL/GenBank/DDBJ databases">
        <authorList>
            <person name="Noorani M."/>
        </authorList>
    </citation>
    <scope>NUCLEOTIDE SEQUENCE [LARGE SCALE GENOMIC DNA]</scope>
    <source>
        <strain evidence="4">BBA 69670</strain>
    </source>
</reference>
<proteinExistence type="predicted"/>
<dbReference type="GO" id="GO:0005886">
    <property type="term" value="C:plasma membrane"/>
    <property type="evidence" value="ECO:0007669"/>
    <property type="project" value="TreeGrafter"/>
</dbReference>
<keyword evidence="5" id="KW-1185">Reference proteome</keyword>
<dbReference type="GO" id="GO:0003843">
    <property type="term" value="F:1,3-beta-D-glucan synthase activity"/>
    <property type="evidence" value="ECO:0007669"/>
    <property type="project" value="TreeGrafter"/>
</dbReference>
<accession>A0A0K6G8B5</accession>
<dbReference type="InterPro" id="IPR026899">
    <property type="entry name" value="FKS1-like_dom1"/>
</dbReference>
<evidence type="ECO:0000313" key="4">
    <source>
        <dbReference type="EMBL" id="CUA74589.1"/>
    </source>
</evidence>
<keyword evidence="2" id="KW-1133">Transmembrane helix</keyword>
<organism evidence="4 5">
    <name type="scientific">Rhizoctonia solani</name>
    <dbReference type="NCBI Taxonomy" id="456999"/>
    <lineage>
        <taxon>Eukaryota</taxon>
        <taxon>Fungi</taxon>
        <taxon>Dikarya</taxon>
        <taxon>Basidiomycota</taxon>
        <taxon>Agaricomycotina</taxon>
        <taxon>Agaricomycetes</taxon>
        <taxon>Cantharellales</taxon>
        <taxon>Ceratobasidiaceae</taxon>
        <taxon>Rhizoctonia</taxon>
    </lineage>
</organism>
<dbReference type="GO" id="GO:0051278">
    <property type="term" value="P:fungal-type cell wall polysaccharide biosynthetic process"/>
    <property type="evidence" value="ECO:0007669"/>
    <property type="project" value="TreeGrafter"/>
</dbReference>
<feature type="transmembrane region" description="Helical" evidence="2">
    <location>
        <begin position="316"/>
        <end position="336"/>
    </location>
</feature>
<dbReference type="PANTHER" id="PTHR12741:SF48">
    <property type="entry name" value="1,3-BETA-GLUCAN SYNTHASE COMPONENT FKS1-RELATED"/>
    <property type="match status" value="1"/>
</dbReference>
<evidence type="ECO:0000256" key="2">
    <source>
        <dbReference type="SAM" id="Phobius"/>
    </source>
</evidence>
<protein>
    <submittedName>
        <fullName evidence="4">1,3-beta-glucan synthase</fullName>
    </submittedName>
</protein>
<dbReference type="PANTHER" id="PTHR12741">
    <property type="entry name" value="LYST-INTERACTING PROTEIN LIP5 DOPAMINE RESPONSIVE PROTEIN DRG-1"/>
    <property type="match status" value="1"/>
</dbReference>
<name>A0A0K6G8B5_9AGAM</name>